<organism evidence="1 2">
    <name type="scientific">Eumeta variegata</name>
    <name type="common">Bagworm moth</name>
    <name type="synonym">Eumeta japonica</name>
    <dbReference type="NCBI Taxonomy" id="151549"/>
    <lineage>
        <taxon>Eukaryota</taxon>
        <taxon>Metazoa</taxon>
        <taxon>Ecdysozoa</taxon>
        <taxon>Arthropoda</taxon>
        <taxon>Hexapoda</taxon>
        <taxon>Insecta</taxon>
        <taxon>Pterygota</taxon>
        <taxon>Neoptera</taxon>
        <taxon>Endopterygota</taxon>
        <taxon>Lepidoptera</taxon>
        <taxon>Glossata</taxon>
        <taxon>Ditrysia</taxon>
        <taxon>Tineoidea</taxon>
        <taxon>Psychidae</taxon>
        <taxon>Oiketicinae</taxon>
        <taxon>Eumeta</taxon>
    </lineage>
</organism>
<proteinExistence type="predicted"/>
<gene>
    <name evidence="1" type="ORF">EVAR_100011_1</name>
</gene>
<evidence type="ECO:0000313" key="1">
    <source>
        <dbReference type="EMBL" id="GBP89567.1"/>
    </source>
</evidence>
<dbReference type="Proteomes" id="UP000299102">
    <property type="component" value="Unassembled WGS sequence"/>
</dbReference>
<accession>A0A4C1ZSC5</accession>
<name>A0A4C1ZSC5_EUMVA</name>
<keyword evidence="2" id="KW-1185">Reference proteome</keyword>
<sequence length="111" mass="12137">MALAVRGLREVDSRSANQHLVGLLSESGGCRALNALFPNQKVLSSNADELPDEFYDSSQTKPLVRVTESSPKVVAAHCWQTSTTVTNSCRANVEGCRATILRRNEKDYVKA</sequence>
<reference evidence="1 2" key="1">
    <citation type="journal article" date="2019" name="Commun. Biol.">
        <title>The bagworm genome reveals a unique fibroin gene that provides high tensile strength.</title>
        <authorList>
            <person name="Kono N."/>
            <person name="Nakamura H."/>
            <person name="Ohtoshi R."/>
            <person name="Tomita M."/>
            <person name="Numata K."/>
            <person name="Arakawa K."/>
        </authorList>
    </citation>
    <scope>NUCLEOTIDE SEQUENCE [LARGE SCALE GENOMIC DNA]</scope>
</reference>
<comment type="caution">
    <text evidence="1">The sequence shown here is derived from an EMBL/GenBank/DDBJ whole genome shotgun (WGS) entry which is preliminary data.</text>
</comment>
<dbReference type="EMBL" id="BGZK01002009">
    <property type="protein sequence ID" value="GBP89567.1"/>
    <property type="molecule type" value="Genomic_DNA"/>
</dbReference>
<dbReference type="AlphaFoldDB" id="A0A4C1ZSC5"/>
<evidence type="ECO:0000313" key="2">
    <source>
        <dbReference type="Proteomes" id="UP000299102"/>
    </source>
</evidence>
<protein>
    <submittedName>
        <fullName evidence="1">Uncharacterized protein</fullName>
    </submittedName>
</protein>